<feature type="compositionally biased region" description="Polar residues" evidence="2">
    <location>
        <begin position="103"/>
        <end position="121"/>
    </location>
</feature>
<gene>
    <name evidence="3" type="ORF">PNOK_0552200</name>
</gene>
<name>A0A286UGM0_9AGAM</name>
<keyword evidence="1" id="KW-0175">Coiled coil</keyword>
<dbReference type="AlphaFoldDB" id="A0A286UGM0"/>
<dbReference type="OrthoDB" id="3366922at2759"/>
<feature type="region of interest" description="Disordered" evidence="2">
    <location>
        <begin position="90"/>
        <end position="159"/>
    </location>
</feature>
<protein>
    <submittedName>
        <fullName evidence="3">Rad26 atrip</fullName>
    </submittedName>
</protein>
<proteinExistence type="predicted"/>
<dbReference type="GO" id="GO:0000077">
    <property type="term" value="P:DNA damage checkpoint signaling"/>
    <property type="evidence" value="ECO:0007669"/>
    <property type="project" value="InterPro"/>
</dbReference>
<dbReference type="Proteomes" id="UP000217199">
    <property type="component" value="Unassembled WGS sequence"/>
</dbReference>
<dbReference type="InParanoid" id="A0A286UGM0"/>
<dbReference type="PANTHER" id="PTHR28594">
    <property type="entry name" value="ATR-INTERACTING PROTEIN"/>
    <property type="match status" value="1"/>
</dbReference>
<evidence type="ECO:0000313" key="3">
    <source>
        <dbReference type="EMBL" id="PAV18679.1"/>
    </source>
</evidence>
<feature type="coiled-coil region" evidence="1">
    <location>
        <begin position="186"/>
        <end position="273"/>
    </location>
</feature>
<accession>A0A286UGM0</accession>
<organism evidence="3 4">
    <name type="scientific">Pyrrhoderma noxium</name>
    <dbReference type="NCBI Taxonomy" id="2282107"/>
    <lineage>
        <taxon>Eukaryota</taxon>
        <taxon>Fungi</taxon>
        <taxon>Dikarya</taxon>
        <taxon>Basidiomycota</taxon>
        <taxon>Agaricomycotina</taxon>
        <taxon>Agaricomycetes</taxon>
        <taxon>Hymenochaetales</taxon>
        <taxon>Hymenochaetaceae</taxon>
        <taxon>Pyrrhoderma</taxon>
    </lineage>
</organism>
<dbReference type="EMBL" id="NBII01000005">
    <property type="protein sequence ID" value="PAV18679.1"/>
    <property type="molecule type" value="Genomic_DNA"/>
</dbReference>
<sequence length="940" mass="105751">MDDSDDLYDSFDLDENDLAILDQAEARYIQEASQKCAKPAKVLPPTKRRKTHHTYDSDDDIVDVFVRPDGTYALESNVIRKSGSHEINVTQQSVLSPVDRNRQTATTQGGVVATQSLNPTQEPRRNILPQSQSSRRPNNISNNRYSRPLQPLPRNSSTQVTHVVRQNVPGVGGHIPQNKPPHSQENPAYLKQLAELTARVEKLQTENIEIKEALKSAEVARYTKEGEVTILRKKLENAAQQHSEDVVKLKDSKDIAEKERIKLQNEMKEQLERLRTDFIFKQHELESSARKVPLSARIRRIGNGTQFSPVPMPPAMRSWRTRPAPESPTKARANGSIHSSQLKLRVPKTPHRQAIGAPNFPGFENSFLPSSPEKSPSRRQSQRPFTANGSQWASRLRDDQHSNPSSPVRLSPLSKQRHPSIRIEDEDFMMIDAIQDFNGDADLHDGSPRRKRTVKHGLITRENENEGFMSSDPVMDPNEEQQFEPDMLDSIDWEEELRYLLFTHTTKKAGALTFHYLLSAPVSLEQTYQNACSIILEALSSKNRISTYELTNQLVEGFVNIALCLWEGQSDLHLRALFDLTTTIILYIPSFNGAIFRSIDGGFERNQKLIRVLCEIATKSVERLPSLNEDFQDLIHSSLELLEAMGWTIDEHNFLSLLSAVNPPAPFLSLLDRRQPGSIISHTIKTLLVLSTHTSLAKSIAMPGSGQALEEMVGNLPVVRNLLIESVCHILVEPNVLPEHSLDDDIISLLNFLSLVICASPESKMTMSNTLTLVPCLIHYLSRLSTLIWDEDERIMQSPNLLGSTIRNLKQTLYVLHQVVISSGSAANETPSTMDFNLRQKIYHTPSVIFSSLPHMFIVTISRLSYADPPGWLPSELQTEIVNLTEPARDILDLVIGGPEGDSLWEAYQYTEDQSEAQGVTAEDIDEMEASLMDVESMEI</sequence>
<comment type="caution">
    <text evidence="3">The sequence shown here is derived from an EMBL/GenBank/DDBJ whole genome shotgun (WGS) entry which is preliminary data.</text>
</comment>
<reference evidence="3 4" key="1">
    <citation type="journal article" date="2017" name="Mol. Ecol.">
        <title>Comparative and population genomic landscape of Phellinus noxius: A hypervariable fungus causing root rot in trees.</title>
        <authorList>
            <person name="Chung C.L."/>
            <person name="Lee T.J."/>
            <person name="Akiba M."/>
            <person name="Lee H.H."/>
            <person name="Kuo T.H."/>
            <person name="Liu D."/>
            <person name="Ke H.M."/>
            <person name="Yokoi T."/>
            <person name="Roa M.B."/>
            <person name="Lu M.J."/>
            <person name="Chang Y.Y."/>
            <person name="Ann P.J."/>
            <person name="Tsai J.N."/>
            <person name="Chen C.Y."/>
            <person name="Tzean S.S."/>
            <person name="Ota Y."/>
            <person name="Hattori T."/>
            <person name="Sahashi N."/>
            <person name="Liou R.F."/>
            <person name="Kikuchi T."/>
            <person name="Tsai I.J."/>
        </authorList>
    </citation>
    <scope>NUCLEOTIDE SEQUENCE [LARGE SCALE GENOMIC DNA]</scope>
    <source>
        <strain evidence="3 4">FFPRI411160</strain>
    </source>
</reference>
<feature type="compositionally biased region" description="Polar residues" evidence="2">
    <location>
        <begin position="367"/>
        <end position="393"/>
    </location>
</feature>
<feature type="region of interest" description="Disordered" evidence="2">
    <location>
        <begin position="303"/>
        <end position="418"/>
    </location>
</feature>
<feature type="compositionally biased region" description="Low complexity" evidence="2">
    <location>
        <begin position="133"/>
        <end position="147"/>
    </location>
</feature>
<evidence type="ECO:0000256" key="1">
    <source>
        <dbReference type="SAM" id="Coils"/>
    </source>
</evidence>
<dbReference type="InterPro" id="IPR033349">
    <property type="entry name" value="ATRIP"/>
</dbReference>
<dbReference type="PANTHER" id="PTHR28594:SF1">
    <property type="entry name" value="ATR-INTERACTING PROTEIN"/>
    <property type="match status" value="1"/>
</dbReference>
<keyword evidence="4" id="KW-1185">Reference proteome</keyword>
<evidence type="ECO:0000256" key="2">
    <source>
        <dbReference type="SAM" id="MobiDB-lite"/>
    </source>
</evidence>
<evidence type="ECO:0000313" key="4">
    <source>
        <dbReference type="Proteomes" id="UP000217199"/>
    </source>
</evidence>